<dbReference type="Proteomes" id="UP000799302">
    <property type="component" value="Unassembled WGS sequence"/>
</dbReference>
<keyword evidence="5" id="KW-1185">Reference proteome</keyword>
<keyword evidence="2 4" id="KW-0808">Transferase</keyword>
<dbReference type="Pfam" id="PF13649">
    <property type="entry name" value="Methyltransf_25"/>
    <property type="match status" value="1"/>
</dbReference>
<dbReference type="CDD" id="cd02440">
    <property type="entry name" value="AdoMet_MTases"/>
    <property type="match status" value="1"/>
</dbReference>
<evidence type="ECO:0000313" key="4">
    <source>
        <dbReference type="EMBL" id="KAF2671448.1"/>
    </source>
</evidence>
<protein>
    <submittedName>
        <fullName evidence="4">S-adenosyl-L-methionine-dependent methyltransferase</fullName>
    </submittedName>
</protein>
<dbReference type="SUPFAM" id="SSF53335">
    <property type="entry name" value="S-adenosyl-L-methionine-dependent methyltransferases"/>
    <property type="match status" value="1"/>
</dbReference>
<accession>A0A6A6UK53</accession>
<evidence type="ECO:0000313" key="5">
    <source>
        <dbReference type="Proteomes" id="UP000799302"/>
    </source>
</evidence>
<dbReference type="EMBL" id="MU004233">
    <property type="protein sequence ID" value="KAF2671448.1"/>
    <property type="molecule type" value="Genomic_DNA"/>
</dbReference>
<evidence type="ECO:0000256" key="2">
    <source>
        <dbReference type="ARBA" id="ARBA00022679"/>
    </source>
</evidence>
<dbReference type="InterPro" id="IPR041698">
    <property type="entry name" value="Methyltransf_25"/>
</dbReference>
<evidence type="ECO:0000259" key="3">
    <source>
        <dbReference type="Pfam" id="PF13649"/>
    </source>
</evidence>
<feature type="domain" description="Methyltransferase" evidence="3">
    <location>
        <begin position="51"/>
        <end position="141"/>
    </location>
</feature>
<dbReference type="InterPro" id="IPR051052">
    <property type="entry name" value="Diverse_substrate_MTase"/>
</dbReference>
<gene>
    <name evidence="4" type="ORF">BT63DRAFT_412476</name>
</gene>
<dbReference type="AlphaFoldDB" id="A0A6A6UK53"/>
<reference evidence="4" key="1">
    <citation type="journal article" date="2020" name="Stud. Mycol.">
        <title>101 Dothideomycetes genomes: a test case for predicting lifestyles and emergence of pathogens.</title>
        <authorList>
            <person name="Haridas S."/>
            <person name="Albert R."/>
            <person name="Binder M."/>
            <person name="Bloem J."/>
            <person name="Labutti K."/>
            <person name="Salamov A."/>
            <person name="Andreopoulos B."/>
            <person name="Baker S."/>
            <person name="Barry K."/>
            <person name="Bills G."/>
            <person name="Bluhm B."/>
            <person name="Cannon C."/>
            <person name="Castanera R."/>
            <person name="Culley D."/>
            <person name="Daum C."/>
            <person name="Ezra D."/>
            <person name="Gonzalez J."/>
            <person name="Henrissat B."/>
            <person name="Kuo A."/>
            <person name="Liang C."/>
            <person name="Lipzen A."/>
            <person name="Lutzoni F."/>
            <person name="Magnuson J."/>
            <person name="Mondo S."/>
            <person name="Nolan M."/>
            <person name="Ohm R."/>
            <person name="Pangilinan J."/>
            <person name="Park H.-J."/>
            <person name="Ramirez L."/>
            <person name="Alfaro M."/>
            <person name="Sun H."/>
            <person name="Tritt A."/>
            <person name="Yoshinaga Y."/>
            <person name="Zwiers L.-H."/>
            <person name="Turgeon B."/>
            <person name="Goodwin S."/>
            <person name="Spatafora J."/>
            <person name="Crous P."/>
            <person name="Grigoriev I."/>
        </authorList>
    </citation>
    <scope>NUCLEOTIDE SEQUENCE</scope>
    <source>
        <strain evidence="4">CBS 115976</strain>
    </source>
</reference>
<dbReference type="GO" id="GO:0032259">
    <property type="term" value="P:methylation"/>
    <property type="evidence" value="ECO:0007669"/>
    <property type="project" value="UniProtKB-KW"/>
</dbReference>
<sequence length="279" mass="31243">MATSSSTLLSGAQTGFAKGSDYDKHRPSYPSEAVSLLLTNLSLSNRPKAKVLELAAGTGKFTDLLAQAEESFDIIAVEPHDGMRVELERKKLEGVQVKKGFAEDIPVDDGWAESCICAQSFHWFSTPAALSAISHKLKPHGTLGLIWNVEDYNNTLRHSSPHQWTLTLRKVLFQLDEASPADTPALRFRNETWRKPFKSENEFESIQESLVPWTTYLSEEALWARFCTLSQIASMEGGELARTKKVFEEAVRKEGTERDDEGKIAVRGNTVVVWTKKRE</sequence>
<dbReference type="InterPro" id="IPR029063">
    <property type="entry name" value="SAM-dependent_MTases_sf"/>
</dbReference>
<organism evidence="4 5">
    <name type="scientific">Microthyrium microscopicum</name>
    <dbReference type="NCBI Taxonomy" id="703497"/>
    <lineage>
        <taxon>Eukaryota</taxon>
        <taxon>Fungi</taxon>
        <taxon>Dikarya</taxon>
        <taxon>Ascomycota</taxon>
        <taxon>Pezizomycotina</taxon>
        <taxon>Dothideomycetes</taxon>
        <taxon>Dothideomycetes incertae sedis</taxon>
        <taxon>Microthyriales</taxon>
        <taxon>Microthyriaceae</taxon>
        <taxon>Microthyrium</taxon>
    </lineage>
</organism>
<evidence type="ECO:0000256" key="1">
    <source>
        <dbReference type="ARBA" id="ARBA00022603"/>
    </source>
</evidence>
<name>A0A6A6UK53_9PEZI</name>
<dbReference type="OrthoDB" id="10027013at2759"/>
<keyword evidence="1 4" id="KW-0489">Methyltransferase</keyword>
<proteinExistence type="predicted"/>
<dbReference type="PANTHER" id="PTHR44942:SF4">
    <property type="entry name" value="METHYLTRANSFERASE TYPE 11 DOMAIN-CONTAINING PROTEIN"/>
    <property type="match status" value="1"/>
</dbReference>
<dbReference type="PANTHER" id="PTHR44942">
    <property type="entry name" value="METHYLTRANSF_11 DOMAIN-CONTAINING PROTEIN"/>
    <property type="match status" value="1"/>
</dbReference>
<dbReference type="GO" id="GO:0008168">
    <property type="term" value="F:methyltransferase activity"/>
    <property type="evidence" value="ECO:0007669"/>
    <property type="project" value="UniProtKB-KW"/>
</dbReference>
<dbReference type="Gene3D" id="3.40.50.150">
    <property type="entry name" value="Vaccinia Virus protein VP39"/>
    <property type="match status" value="1"/>
</dbReference>